<dbReference type="PANTHER" id="PTHR22437:SF2">
    <property type="entry name" value="STORKHEAD-BOX PROTEIN 2"/>
    <property type="match status" value="1"/>
</dbReference>
<feature type="region of interest" description="Disordered" evidence="1">
    <location>
        <begin position="738"/>
        <end position="791"/>
    </location>
</feature>
<evidence type="ECO:0000313" key="4">
    <source>
        <dbReference type="Proteomes" id="UP000250572"/>
    </source>
</evidence>
<gene>
    <name evidence="3" type="ORF">CCH79_00019798</name>
</gene>
<dbReference type="EMBL" id="NHOQ01002455">
    <property type="protein sequence ID" value="PWA16996.1"/>
    <property type="molecule type" value="Genomic_DNA"/>
</dbReference>
<feature type="compositionally biased region" description="Basic residues" evidence="1">
    <location>
        <begin position="467"/>
        <end position="480"/>
    </location>
</feature>
<keyword evidence="4" id="KW-1185">Reference proteome</keyword>
<dbReference type="GO" id="GO:0006357">
    <property type="term" value="P:regulation of transcription by RNA polymerase II"/>
    <property type="evidence" value="ECO:0007669"/>
    <property type="project" value="InterPro"/>
</dbReference>
<evidence type="ECO:0000256" key="1">
    <source>
        <dbReference type="SAM" id="MobiDB-lite"/>
    </source>
</evidence>
<sequence length="1088" mass="119562">MESFLQIAPHSLAIVLARDGGAEASAAAGVSESDELPRHHTGYEIFADFKAENSQQHIWNQRITEAVSETFFLGWIDEHVLLIQGKEDHLEVLREGWMRRSLNPPRGFTIKCLGKAYTLSWVVYSGDVSPISMSPISQSQFIPLGEVLLLAVSAMNSAHKTVTQEALTEHLQTCFPGVPTPTEEALHHTLSLLVRERKIYPTPDGYFIVTPQTYFITPSLIRTSSKWYHLDERTSDRYQHQKQQRHQQTQCISPLSGTITPSNSGGFLDCTHTKSSQSHCAGGDDFFYSSGYRADDPPSHHTTLQRRSPKEHRDTYSSQYSPQTPSQQAAGNSEKNRSSLGIPFKTDTLIKHRGGPVGGGGCGDPDKQTLGSATGGRKFGLKLFRLSFKKDKAKQLATFSAQFPPEEWPLHDEEEPNHLPRHVEMEIIRRINPDLTVENLARHTAVMKRLEEERTQRSKASSAHQSSRSRRSGSRHRKQSQSKLSRSQSKTRAFRFETTDGTHLERADKDYRGYSSSLARSPREQALAVERQRARHHLAHSIPNILDSSHLPVTPEWDVSGELAKRRMEMPFPEPSHGPSTHYSKVHRSHSHTQERKSRNERSSKAKERSRSMDNSKGLLDAGLIGPPPDYYDDRSHYFTDDCTLRANQSSSHYTRTTPPTSKIAADSACLDGARNYEKIKSKDSLPTYSPKPLSASNPSEDYFQCTGNSEIALTTTIILGTQGKNSHSGLIANIADRQTERQTSSPSNEDLSNVGPKGGSLPPIPLSIPDPAISNGQPSHSASAGQEKHKEIFSKDTLFKPPPSLSLSGYSSLRKPTVLASITLSSSCDALDSHKGFDAPKPLITTLSVPKQGVEATSSAAENSFDYYNVSDDEELEDEGTKVQKGGEKPKGSVSEMEECGIGTMQWLLEREKARDLQMRFERTLTFSGVQGSHSEPRQSQHSVHSARLDSMDSSSVTVDSGFNSPRTRESLASNTSSIVEINRRQNVALSPGHLSTTTGSGPPFSFHAISESATTQQEKLQKPTTCLASITSLGEWTSHTAVAPRPVASPLGASPLGASPLGASPLGASPLGASPLGASPNDHRRD</sequence>
<feature type="compositionally biased region" description="Polar residues" evidence="1">
    <location>
        <begin position="929"/>
        <end position="945"/>
    </location>
</feature>
<feature type="region of interest" description="Disordered" evidence="1">
    <location>
        <begin position="874"/>
        <end position="898"/>
    </location>
</feature>
<feature type="region of interest" description="Disordered" evidence="1">
    <location>
        <begin position="238"/>
        <end position="258"/>
    </location>
</feature>
<feature type="region of interest" description="Disordered" evidence="1">
    <location>
        <begin position="929"/>
        <end position="979"/>
    </location>
</feature>
<protein>
    <recommendedName>
        <fullName evidence="2">Winged helix Storkhead-box1 domain-containing protein</fullName>
    </recommendedName>
</protein>
<dbReference type="PANTHER" id="PTHR22437">
    <property type="entry name" value="WINGED HELIX DOMAIN-CONTAINING PROTEIN"/>
    <property type="match status" value="1"/>
</dbReference>
<feature type="compositionally biased region" description="Low complexity" evidence="1">
    <location>
        <begin position="316"/>
        <end position="328"/>
    </location>
</feature>
<feature type="compositionally biased region" description="Polar residues" evidence="1">
    <location>
        <begin position="742"/>
        <end position="752"/>
    </location>
</feature>
<comment type="caution">
    <text evidence="3">The sequence shown here is derived from an EMBL/GenBank/DDBJ whole genome shotgun (WGS) entry which is preliminary data.</text>
</comment>
<accession>A0A315V1E3</accession>
<dbReference type="InterPro" id="IPR040126">
    <property type="entry name" value="STOX1/2"/>
</dbReference>
<dbReference type="GO" id="GO:0005634">
    <property type="term" value="C:nucleus"/>
    <property type="evidence" value="ECO:0007669"/>
    <property type="project" value="TreeGrafter"/>
</dbReference>
<dbReference type="GO" id="GO:0005737">
    <property type="term" value="C:cytoplasm"/>
    <property type="evidence" value="ECO:0007669"/>
    <property type="project" value="TreeGrafter"/>
</dbReference>
<dbReference type="InterPro" id="IPR019391">
    <property type="entry name" value="Storkhead-box_WHD"/>
</dbReference>
<feature type="compositionally biased region" description="Polar residues" evidence="1">
    <location>
        <begin position="963"/>
        <end position="979"/>
    </location>
</feature>
<feature type="region of interest" description="Disordered" evidence="1">
    <location>
        <begin position="291"/>
        <end position="375"/>
    </location>
</feature>
<feature type="compositionally biased region" description="Low complexity" evidence="1">
    <location>
        <begin position="953"/>
        <end position="962"/>
    </location>
</feature>
<name>A0A315V1E3_GAMAF</name>
<dbReference type="STRING" id="33528.ENSGAFP00000014240"/>
<feature type="compositionally biased region" description="Basic and acidic residues" evidence="1">
    <location>
        <begin position="880"/>
        <end position="892"/>
    </location>
</feature>
<feature type="compositionally biased region" description="Low complexity" evidence="1">
    <location>
        <begin position="481"/>
        <end position="490"/>
    </location>
</feature>
<feature type="domain" description="Winged helix Storkhead-box1" evidence="2">
    <location>
        <begin position="133"/>
        <end position="211"/>
    </location>
</feature>
<organism evidence="3 4">
    <name type="scientific">Gambusia affinis</name>
    <name type="common">Western mosquitofish</name>
    <name type="synonym">Heterandria affinis</name>
    <dbReference type="NCBI Taxonomy" id="33528"/>
    <lineage>
        <taxon>Eukaryota</taxon>
        <taxon>Metazoa</taxon>
        <taxon>Chordata</taxon>
        <taxon>Craniata</taxon>
        <taxon>Vertebrata</taxon>
        <taxon>Euteleostomi</taxon>
        <taxon>Actinopterygii</taxon>
        <taxon>Neopterygii</taxon>
        <taxon>Teleostei</taxon>
        <taxon>Neoteleostei</taxon>
        <taxon>Acanthomorphata</taxon>
        <taxon>Ovalentaria</taxon>
        <taxon>Atherinomorphae</taxon>
        <taxon>Cyprinodontiformes</taxon>
        <taxon>Poeciliidae</taxon>
        <taxon>Poeciliinae</taxon>
        <taxon>Gambusia</taxon>
    </lineage>
</organism>
<feature type="compositionally biased region" description="Basic and acidic residues" evidence="1">
    <location>
        <begin position="592"/>
        <end position="614"/>
    </location>
</feature>
<dbReference type="Pfam" id="PF10264">
    <property type="entry name" value="WHD_Storkhead"/>
    <property type="match status" value="1"/>
</dbReference>
<feature type="region of interest" description="Disordered" evidence="1">
    <location>
        <begin position="1047"/>
        <end position="1088"/>
    </location>
</feature>
<feature type="region of interest" description="Disordered" evidence="1">
    <location>
        <begin position="682"/>
        <end position="701"/>
    </location>
</feature>
<evidence type="ECO:0000259" key="2">
    <source>
        <dbReference type="Pfam" id="PF10264"/>
    </source>
</evidence>
<feature type="region of interest" description="Disordered" evidence="1">
    <location>
        <begin position="450"/>
        <end position="527"/>
    </location>
</feature>
<reference evidence="3 4" key="1">
    <citation type="journal article" date="2018" name="G3 (Bethesda)">
        <title>A High-Quality Reference Genome for the Invasive Mosquitofish Gambusia affinis Using a Chicago Library.</title>
        <authorList>
            <person name="Hoffberg S.L."/>
            <person name="Troendle N.J."/>
            <person name="Glenn T.C."/>
            <person name="Mahmud O."/>
            <person name="Louha S."/>
            <person name="Chalopin D."/>
            <person name="Bennetzen J.L."/>
            <person name="Mauricio R."/>
        </authorList>
    </citation>
    <scope>NUCLEOTIDE SEQUENCE [LARGE SCALE GENOMIC DNA]</scope>
    <source>
        <strain evidence="3">NE01/NJP1002.9</strain>
        <tissue evidence="3">Muscle</tissue>
    </source>
</reference>
<feature type="region of interest" description="Disordered" evidence="1">
    <location>
        <begin position="569"/>
        <end position="627"/>
    </location>
</feature>
<dbReference type="GO" id="GO:0000977">
    <property type="term" value="F:RNA polymerase II transcription regulatory region sequence-specific DNA binding"/>
    <property type="evidence" value="ECO:0007669"/>
    <property type="project" value="TreeGrafter"/>
</dbReference>
<evidence type="ECO:0000313" key="3">
    <source>
        <dbReference type="EMBL" id="PWA16996.1"/>
    </source>
</evidence>
<dbReference type="AlphaFoldDB" id="A0A315V1E3"/>
<feature type="compositionally biased region" description="Basic and acidic residues" evidence="1">
    <location>
        <begin position="494"/>
        <end position="512"/>
    </location>
</feature>
<dbReference type="Proteomes" id="UP000250572">
    <property type="component" value="Unassembled WGS sequence"/>
</dbReference>
<feature type="compositionally biased region" description="Polar residues" evidence="1">
    <location>
        <begin position="775"/>
        <end position="785"/>
    </location>
</feature>
<proteinExistence type="predicted"/>